<dbReference type="EMBL" id="CP081295">
    <property type="protein sequence ID" value="QZD89405.1"/>
    <property type="molecule type" value="Genomic_DNA"/>
</dbReference>
<keyword evidence="2" id="KW-0238">DNA-binding</keyword>
<gene>
    <name evidence="5" type="ORF">K3148_11360</name>
</gene>
<dbReference type="PANTHER" id="PTHR33164">
    <property type="entry name" value="TRANSCRIPTIONAL REGULATOR, MARR FAMILY"/>
    <property type="match status" value="1"/>
</dbReference>
<keyword evidence="1" id="KW-0805">Transcription regulation</keyword>
<proteinExistence type="predicted"/>
<evidence type="ECO:0000259" key="4">
    <source>
        <dbReference type="SMART" id="SM00347"/>
    </source>
</evidence>
<dbReference type="PANTHER" id="PTHR33164:SF64">
    <property type="entry name" value="TRANSCRIPTIONAL REGULATOR SLYA"/>
    <property type="match status" value="1"/>
</dbReference>
<sequence length="160" mass="17401">MEYRNEAPPVGLGTLLRALLAQLEPAVELAYTKCDPLMRSRYYPVMRALLSERQATVGEIAQAVGVSQPAMTQTIRQMVQDDLLEVKLGEDRRARLVTLSERGMEAVANLRPVWAAVSEASATMAADADIDLVTTLERALAALGEKDFAARIADAQGDTK</sequence>
<dbReference type="InterPro" id="IPR039422">
    <property type="entry name" value="MarR/SlyA-like"/>
</dbReference>
<dbReference type="CDD" id="cd00090">
    <property type="entry name" value="HTH_ARSR"/>
    <property type="match status" value="1"/>
</dbReference>
<name>A0ABX8ZK61_9SPHN</name>
<dbReference type="Proteomes" id="UP000824281">
    <property type="component" value="Chromosome"/>
</dbReference>
<feature type="domain" description="HTH marR-type" evidence="4">
    <location>
        <begin position="30"/>
        <end position="129"/>
    </location>
</feature>
<dbReference type="InterPro" id="IPR011991">
    <property type="entry name" value="ArsR-like_HTH"/>
</dbReference>
<evidence type="ECO:0000256" key="2">
    <source>
        <dbReference type="ARBA" id="ARBA00023125"/>
    </source>
</evidence>
<reference evidence="5 6" key="1">
    <citation type="submission" date="2021-08" db="EMBL/GenBank/DDBJ databases">
        <title>Comparative Genomics Analysis of the Genus Qipengyuania Reveals Extensive Genetic Diversity and Metabolic Versatility, Including the Description of Fifteen Novel Species.</title>
        <authorList>
            <person name="Liu Y."/>
        </authorList>
    </citation>
    <scope>NUCLEOTIDE SEQUENCE [LARGE SCALE GENOMIC DNA]</scope>
    <source>
        <strain evidence="5 6">1NDH13</strain>
    </source>
</reference>
<evidence type="ECO:0000256" key="1">
    <source>
        <dbReference type="ARBA" id="ARBA00023015"/>
    </source>
</evidence>
<accession>A0ABX8ZK61</accession>
<protein>
    <submittedName>
        <fullName evidence="5">MarR family transcriptional regulator</fullName>
    </submittedName>
</protein>
<evidence type="ECO:0000256" key="3">
    <source>
        <dbReference type="ARBA" id="ARBA00023163"/>
    </source>
</evidence>
<dbReference type="SMART" id="SM00347">
    <property type="entry name" value="HTH_MARR"/>
    <property type="match status" value="1"/>
</dbReference>
<dbReference type="Gene3D" id="1.10.10.10">
    <property type="entry name" value="Winged helix-like DNA-binding domain superfamily/Winged helix DNA-binding domain"/>
    <property type="match status" value="1"/>
</dbReference>
<dbReference type="InterPro" id="IPR000835">
    <property type="entry name" value="HTH_MarR-typ"/>
</dbReference>
<dbReference type="Pfam" id="PF12802">
    <property type="entry name" value="MarR_2"/>
    <property type="match status" value="1"/>
</dbReference>
<keyword evidence="3" id="KW-0804">Transcription</keyword>
<dbReference type="SUPFAM" id="SSF46785">
    <property type="entry name" value="Winged helix' DNA-binding domain"/>
    <property type="match status" value="1"/>
</dbReference>
<dbReference type="RefSeq" id="WP_221424888.1">
    <property type="nucleotide sequence ID" value="NZ_CP081295.1"/>
</dbReference>
<evidence type="ECO:0000313" key="5">
    <source>
        <dbReference type="EMBL" id="QZD89405.1"/>
    </source>
</evidence>
<evidence type="ECO:0000313" key="6">
    <source>
        <dbReference type="Proteomes" id="UP000824281"/>
    </source>
</evidence>
<keyword evidence="6" id="KW-1185">Reference proteome</keyword>
<organism evidence="5 6">
    <name type="scientific">Qipengyuania aurantiaca</name>
    <dbReference type="NCBI Taxonomy" id="2867233"/>
    <lineage>
        <taxon>Bacteria</taxon>
        <taxon>Pseudomonadati</taxon>
        <taxon>Pseudomonadota</taxon>
        <taxon>Alphaproteobacteria</taxon>
        <taxon>Sphingomonadales</taxon>
        <taxon>Erythrobacteraceae</taxon>
        <taxon>Qipengyuania</taxon>
    </lineage>
</organism>
<dbReference type="InterPro" id="IPR036390">
    <property type="entry name" value="WH_DNA-bd_sf"/>
</dbReference>
<dbReference type="InterPro" id="IPR036388">
    <property type="entry name" value="WH-like_DNA-bd_sf"/>
</dbReference>